<dbReference type="EMBL" id="JACCBK010000001">
    <property type="protein sequence ID" value="NYD86075.1"/>
    <property type="molecule type" value="Genomic_DNA"/>
</dbReference>
<dbReference type="RefSeq" id="WP_140457761.1">
    <property type="nucleotide sequence ID" value="NZ_BAABFI010000002.1"/>
</dbReference>
<feature type="region of interest" description="Disordered" evidence="1">
    <location>
        <begin position="70"/>
        <end position="90"/>
    </location>
</feature>
<sequence length="193" mass="18654">MSAAGGRWRRRAVVAVLALALTGCSVDLVDADDAPRPGGPTTGAPTTGATAGREVPGTSATVEAPEAMSTAVAPAPGAQRPSRPSPRSTRDVLLAGVQQQVTCGGGELVVAEAGAAVEVTDACGTLTVSGADAVVVAGDVGRLVVAGAGATVLVARADDVDLQAAGLTVRWEGGAPTVVDVGAGSSYGVVDDG</sequence>
<evidence type="ECO:0000313" key="3">
    <source>
        <dbReference type="Proteomes" id="UP000577956"/>
    </source>
</evidence>
<reference evidence="2 3" key="1">
    <citation type="submission" date="2020-07" db="EMBL/GenBank/DDBJ databases">
        <title>Sequencing the genomes of 1000 actinobacteria strains.</title>
        <authorList>
            <person name="Klenk H.-P."/>
        </authorList>
    </citation>
    <scope>NUCLEOTIDE SEQUENCE [LARGE SCALE GENOMIC DNA]</scope>
    <source>
        <strain evidence="2 3">DSM 24482</strain>
    </source>
</reference>
<dbReference type="Pfam" id="PF11259">
    <property type="entry name" value="DUF3060"/>
    <property type="match status" value="1"/>
</dbReference>
<dbReference type="PROSITE" id="PS51257">
    <property type="entry name" value="PROKAR_LIPOPROTEIN"/>
    <property type="match status" value="1"/>
</dbReference>
<feature type="compositionally biased region" description="Low complexity" evidence="1">
    <location>
        <begin position="73"/>
        <end position="87"/>
    </location>
</feature>
<proteinExistence type="predicted"/>
<dbReference type="InterPro" id="IPR021417">
    <property type="entry name" value="DUF3060"/>
</dbReference>
<name>A0A7Y9JZD0_9CELL</name>
<feature type="region of interest" description="Disordered" evidence="1">
    <location>
        <begin position="32"/>
        <end position="58"/>
    </location>
</feature>
<dbReference type="AlphaFoldDB" id="A0A7Y9JZD0"/>
<protein>
    <recommendedName>
        <fullName evidence="4">DUF3060 domain-containing protein</fullName>
    </recommendedName>
</protein>
<organism evidence="2 3">
    <name type="scientific">Cellulomonas oligotrophica</name>
    <dbReference type="NCBI Taxonomy" id="931536"/>
    <lineage>
        <taxon>Bacteria</taxon>
        <taxon>Bacillati</taxon>
        <taxon>Actinomycetota</taxon>
        <taxon>Actinomycetes</taxon>
        <taxon>Micrococcales</taxon>
        <taxon>Cellulomonadaceae</taxon>
        <taxon>Cellulomonas</taxon>
    </lineage>
</organism>
<accession>A0A7Y9JZD0</accession>
<comment type="caution">
    <text evidence="2">The sequence shown here is derived from an EMBL/GenBank/DDBJ whole genome shotgun (WGS) entry which is preliminary data.</text>
</comment>
<feature type="compositionally biased region" description="Low complexity" evidence="1">
    <location>
        <begin position="42"/>
        <end position="53"/>
    </location>
</feature>
<evidence type="ECO:0000256" key="1">
    <source>
        <dbReference type="SAM" id="MobiDB-lite"/>
    </source>
</evidence>
<gene>
    <name evidence="2" type="ORF">BKA21_001624</name>
</gene>
<evidence type="ECO:0000313" key="2">
    <source>
        <dbReference type="EMBL" id="NYD86075.1"/>
    </source>
</evidence>
<dbReference type="Proteomes" id="UP000577956">
    <property type="component" value="Unassembled WGS sequence"/>
</dbReference>
<evidence type="ECO:0008006" key="4">
    <source>
        <dbReference type="Google" id="ProtNLM"/>
    </source>
</evidence>